<dbReference type="RefSeq" id="WP_087282539.1">
    <property type="nucleotide sequence ID" value="NZ_CP021455.1"/>
</dbReference>
<dbReference type="KEGG" id="cser:CCO03_15635"/>
<accession>A0A1Y0EQN3</accession>
<dbReference type="PANTHER" id="PTHR45566:SF2">
    <property type="entry name" value="NARL SUBFAMILY"/>
    <property type="match status" value="1"/>
</dbReference>
<dbReference type="InterPro" id="IPR001789">
    <property type="entry name" value="Sig_transdc_resp-reg_receiver"/>
</dbReference>
<feature type="domain" description="HTH luxR-type" evidence="4">
    <location>
        <begin position="138"/>
        <end position="203"/>
    </location>
</feature>
<dbReference type="GO" id="GO:0006355">
    <property type="term" value="P:regulation of DNA-templated transcription"/>
    <property type="evidence" value="ECO:0007669"/>
    <property type="project" value="InterPro"/>
</dbReference>
<dbReference type="PROSITE" id="PS00622">
    <property type="entry name" value="HTH_LUXR_1"/>
    <property type="match status" value="1"/>
</dbReference>
<proteinExistence type="predicted"/>
<dbReference type="PANTHER" id="PTHR45566">
    <property type="entry name" value="HTH-TYPE TRANSCRIPTIONAL REGULATOR YHJB-RELATED"/>
    <property type="match status" value="1"/>
</dbReference>
<dbReference type="InterPro" id="IPR051015">
    <property type="entry name" value="EvgA-like"/>
</dbReference>
<evidence type="ECO:0000313" key="7">
    <source>
        <dbReference type="Proteomes" id="UP000196138"/>
    </source>
</evidence>
<dbReference type="PROSITE" id="PS50110">
    <property type="entry name" value="RESPONSE_REGULATORY"/>
    <property type="match status" value="1"/>
</dbReference>
<evidence type="ECO:0000256" key="1">
    <source>
        <dbReference type="ARBA" id="ARBA00022553"/>
    </source>
</evidence>
<dbReference type="Gene3D" id="3.40.50.2300">
    <property type="match status" value="1"/>
</dbReference>
<keyword evidence="2" id="KW-0238">DNA-binding</keyword>
<feature type="domain" description="Response regulatory" evidence="5">
    <location>
        <begin position="6"/>
        <end position="121"/>
    </location>
</feature>
<dbReference type="InterPro" id="IPR011006">
    <property type="entry name" value="CheY-like_superfamily"/>
</dbReference>
<dbReference type="SUPFAM" id="SSF46894">
    <property type="entry name" value="C-terminal effector domain of the bipartite response regulators"/>
    <property type="match status" value="1"/>
</dbReference>
<sequence length="212" mass="22823">MPDALRLFLVDDHPLVRDGIRAHLELSGHRVCGEAASPQDALLQLRRVPVDLLITDMRLASGSGMDVLTELARERSDLPVLVLTMLSEPAFVQRVMSAGALGYVLKDDAGATLLQAIATIAAGGVFLSPSLAPGDLNLFRDRPHLSPRELDVLRMLADGASSKAVSEHLGLSVRTVESHRLRLRRKLHLEGAGSLARYAQDYAALEPVGPTS</sequence>
<protein>
    <recommendedName>
        <fullName evidence="8">DNA-binding response regulator</fullName>
    </recommendedName>
</protein>
<dbReference type="Proteomes" id="UP000196138">
    <property type="component" value="Chromosome"/>
</dbReference>
<evidence type="ECO:0000256" key="2">
    <source>
        <dbReference type="ARBA" id="ARBA00023125"/>
    </source>
</evidence>
<dbReference type="OrthoDB" id="3623000at2"/>
<gene>
    <name evidence="6" type="ORF">CCO03_15635</name>
</gene>
<dbReference type="EMBL" id="CP021455">
    <property type="protein sequence ID" value="ARU05913.1"/>
    <property type="molecule type" value="Genomic_DNA"/>
</dbReference>
<keyword evidence="7" id="KW-1185">Reference proteome</keyword>
<dbReference type="PRINTS" id="PR00038">
    <property type="entry name" value="HTHLUXR"/>
</dbReference>
<dbReference type="GO" id="GO:0000160">
    <property type="term" value="P:phosphorelay signal transduction system"/>
    <property type="evidence" value="ECO:0007669"/>
    <property type="project" value="InterPro"/>
</dbReference>
<dbReference type="SUPFAM" id="SSF52172">
    <property type="entry name" value="CheY-like"/>
    <property type="match status" value="1"/>
</dbReference>
<dbReference type="PROSITE" id="PS50043">
    <property type="entry name" value="HTH_LUXR_2"/>
    <property type="match status" value="1"/>
</dbReference>
<keyword evidence="1 3" id="KW-0597">Phosphoprotein</keyword>
<name>A0A1Y0EQN3_9BURK</name>
<evidence type="ECO:0008006" key="8">
    <source>
        <dbReference type="Google" id="ProtNLM"/>
    </source>
</evidence>
<dbReference type="InterPro" id="IPR000792">
    <property type="entry name" value="Tscrpt_reg_LuxR_C"/>
</dbReference>
<feature type="modified residue" description="4-aspartylphosphate" evidence="3">
    <location>
        <position position="56"/>
    </location>
</feature>
<dbReference type="InterPro" id="IPR058245">
    <property type="entry name" value="NreC/VraR/RcsB-like_REC"/>
</dbReference>
<dbReference type="Pfam" id="PF00196">
    <property type="entry name" value="GerE"/>
    <property type="match status" value="1"/>
</dbReference>
<dbReference type="SMART" id="SM00421">
    <property type="entry name" value="HTH_LUXR"/>
    <property type="match status" value="1"/>
</dbReference>
<dbReference type="InterPro" id="IPR016032">
    <property type="entry name" value="Sig_transdc_resp-reg_C-effctor"/>
</dbReference>
<evidence type="ECO:0000256" key="3">
    <source>
        <dbReference type="PROSITE-ProRule" id="PRU00169"/>
    </source>
</evidence>
<organism evidence="6 7">
    <name type="scientific">Comamonas serinivorans</name>
    <dbReference type="NCBI Taxonomy" id="1082851"/>
    <lineage>
        <taxon>Bacteria</taxon>
        <taxon>Pseudomonadati</taxon>
        <taxon>Pseudomonadota</taxon>
        <taxon>Betaproteobacteria</taxon>
        <taxon>Burkholderiales</taxon>
        <taxon>Comamonadaceae</taxon>
        <taxon>Comamonas</taxon>
    </lineage>
</organism>
<dbReference type="GO" id="GO:0003677">
    <property type="term" value="F:DNA binding"/>
    <property type="evidence" value="ECO:0007669"/>
    <property type="project" value="UniProtKB-KW"/>
</dbReference>
<evidence type="ECO:0000259" key="4">
    <source>
        <dbReference type="PROSITE" id="PS50043"/>
    </source>
</evidence>
<evidence type="ECO:0000259" key="5">
    <source>
        <dbReference type="PROSITE" id="PS50110"/>
    </source>
</evidence>
<dbReference type="AlphaFoldDB" id="A0A1Y0EQN3"/>
<evidence type="ECO:0000313" key="6">
    <source>
        <dbReference type="EMBL" id="ARU05913.1"/>
    </source>
</evidence>
<dbReference type="SMART" id="SM00448">
    <property type="entry name" value="REC"/>
    <property type="match status" value="1"/>
</dbReference>
<dbReference type="Pfam" id="PF00072">
    <property type="entry name" value="Response_reg"/>
    <property type="match status" value="1"/>
</dbReference>
<dbReference type="CDD" id="cd17535">
    <property type="entry name" value="REC_NarL-like"/>
    <property type="match status" value="1"/>
</dbReference>
<reference evidence="6 7" key="1">
    <citation type="submission" date="2017-05" db="EMBL/GenBank/DDBJ databases">
        <authorList>
            <person name="Song R."/>
            <person name="Chenine A.L."/>
            <person name="Ruprecht R.M."/>
        </authorList>
    </citation>
    <scope>NUCLEOTIDE SEQUENCE [LARGE SCALE GENOMIC DNA]</scope>
    <source>
        <strain evidence="6 7">DSM 26136</strain>
    </source>
</reference>